<comment type="similarity">
    <text evidence="9">Belongs to the RuvB family.</text>
</comment>
<dbReference type="Gene3D" id="3.40.50.300">
    <property type="entry name" value="P-loop containing nucleotide triphosphate hydrolases"/>
    <property type="match status" value="1"/>
</dbReference>
<dbReference type="HAMAP" id="MF_00016">
    <property type="entry name" value="DNA_HJ_migration_RuvB"/>
    <property type="match status" value="1"/>
</dbReference>
<keyword evidence="7 9" id="KW-0233">DNA recombination</keyword>
<keyword evidence="6 9" id="KW-0238">DNA-binding</keyword>
<dbReference type="STRING" id="1802074.A3J15_01390"/>
<feature type="binding site" evidence="9">
    <location>
        <position position="313"/>
    </location>
    <ligand>
        <name>DNA</name>
        <dbReference type="ChEBI" id="CHEBI:16991"/>
    </ligand>
</feature>
<keyword evidence="8 9" id="KW-0234">DNA repair</keyword>
<dbReference type="GO" id="GO:0005524">
    <property type="term" value="F:ATP binding"/>
    <property type="evidence" value="ECO:0007669"/>
    <property type="project" value="UniProtKB-UniRule"/>
</dbReference>
<evidence type="ECO:0000256" key="2">
    <source>
        <dbReference type="ARBA" id="ARBA00022741"/>
    </source>
</evidence>
<comment type="function">
    <text evidence="9">The RuvA-RuvB-RuvC complex processes Holliday junction (HJ) DNA during genetic recombination and DNA repair, while the RuvA-RuvB complex plays an important role in the rescue of blocked DNA replication forks via replication fork reversal (RFR). RuvA specifically binds to HJ cruciform DNA, conferring on it an open structure. The RuvB hexamer acts as an ATP-dependent pump, pulling dsDNA into and through the RuvAB complex. RuvB forms 2 homohexamers on either side of HJ DNA bound by 1 or 2 RuvA tetramers; 4 subunits per hexamer contact DNA at a time. Coordinated motions by a converter formed by DNA-disengaged RuvB subunits stimulates ATP hydrolysis and nucleotide exchange. Immobilization of the converter enables RuvB to convert the ATP-contained energy into a lever motion, pulling 2 nucleotides of DNA out of the RuvA tetramer per ATP hydrolyzed, thus driving DNA branch migration. The RuvB motors rotate together with the DNA substrate, which together with the progressing nucleotide cycle form the mechanistic basis for DNA recombination by continuous HJ branch migration. Branch migration allows RuvC to scan DNA until it finds its consensus sequence, where it cleaves and resolves cruciform DNA.</text>
</comment>
<feature type="binding site" evidence="9">
    <location>
        <position position="308"/>
    </location>
    <ligand>
        <name>DNA</name>
        <dbReference type="ChEBI" id="CHEBI:16991"/>
    </ligand>
</feature>
<feature type="binding site" evidence="9">
    <location>
        <position position="60"/>
    </location>
    <ligand>
        <name>ATP</name>
        <dbReference type="ChEBI" id="CHEBI:30616"/>
    </ligand>
</feature>
<dbReference type="Pfam" id="PF05496">
    <property type="entry name" value="RuvB_N"/>
    <property type="match status" value="1"/>
</dbReference>
<accession>A0A1F7JP50</accession>
<dbReference type="EC" id="3.6.4.-" evidence="9"/>
<evidence type="ECO:0000256" key="5">
    <source>
        <dbReference type="ARBA" id="ARBA00022840"/>
    </source>
</evidence>
<dbReference type="Gene3D" id="1.10.8.60">
    <property type="match status" value="1"/>
</dbReference>
<feature type="region of interest" description="Head domain (RuvB-H)" evidence="9">
    <location>
        <begin position="253"/>
        <end position="339"/>
    </location>
</feature>
<dbReference type="GO" id="GO:0048476">
    <property type="term" value="C:Holliday junction resolvase complex"/>
    <property type="evidence" value="ECO:0007669"/>
    <property type="project" value="UniProtKB-UniRule"/>
</dbReference>
<keyword evidence="1 9" id="KW-0963">Cytoplasm</keyword>
<evidence type="ECO:0000313" key="12">
    <source>
        <dbReference type="Proteomes" id="UP000176376"/>
    </source>
</evidence>
<feature type="binding site" evidence="9">
    <location>
        <position position="216"/>
    </location>
    <ligand>
        <name>ATP</name>
        <dbReference type="ChEBI" id="CHEBI:30616"/>
    </ligand>
</feature>
<organism evidence="11 12">
    <name type="scientific">Candidatus Roizmanbacteria bacterium RIFCSPLOWO2_02_FULL_38_10</name>
    <dbReference type="NCBI Taxonomy" id="1802074"/>
    <lineage>
        <taxon>Bacteria</taxon>
        <taxon>Candidatus Roizmaniibacteriota</taxon>
    </lineage>
</organism>
<dbReference type="PANTHER" id="PTHR42848:SF1">
    <property type="entry name" value="HOLLIDAY JUNCTION BRANCH MIGRATION COMPLEX SUBUNIT RUVB"/>
    <property type="match status" value="1"/>
</dbReference>
<dbReference type="GO" id="GO:0016887">
    <property type="term" value="F:ATP hydrolysis activity"/>
    <property type="evidence" value="ECO:0007669"/>
    <property type="project" value="RHEA"/>
</dbReference>
<dbReference type="InterPro" id="IPR004605">
    <property type="entry name" value="DNA_helicase_Holl-junc_RuvB"/>
</dbReference>
<dbReference type="GO" id="GO:0006281">
    <property type="term" value="P:DNA repair"/>
    <property type="evidence" value="ECO:0007669"/>
    <property type="project" value="UniProtKB-UniRule"/>
</dbReference>
<dbReference type="InterPro" id="IPR036388">
    <property type="entry name" value="WH-like_DNA-bd_sf"/>
</dbReference>
<feature type="binding site" evidence="9">
    <location>
        <position position="179"/>
    </location>
    <ligand>
        <name>ATP</name>
        <dbReference type="ChEBI" id="CHEBI:30616"/>
    </ligand>
</feature>
<feature type="binding site" evidence="9">
    <location>
        <position position="169"/>
    </location>
    <ligand>
        <name>ATP</name>
        <dbReference type="ChEBI" id="CHEBI:30616"/>
    </ligand>
</feature>
<dbReference type="InterPro" id="IPR041445">
    <property type="entry name" value="AAA_lid_4"/>
</dbReference>
<dbReference type="InterPro" id="IPR003593">
    <property type="entry name" value="AAA+_ATPase"/>
</dbReference>
<evidence type="ECO:0000256" key="1">
    <source>
        <dbReference type="ARBA" id="ARBA00022490"/>
    </source>
</evidence>
<comment type="subunit">
    <text evidence="9">Homohexamer. Forms an RuvA(8)-RuvB(12)-Holliday junction (HJ) complex. HJ DNA is sandwiched between 2 RuvA tetramers; dsDNA enters through RuvA and exits via RuvB. An RuvB hexamer assembles on each DNA strand where it exits the tetramer. Each RuvB hexamer is contacted by two RuvA subunits (via domain III) on 2 adjacent RuvB subunits; this complex drives branch migration. In the full resolvosome a probable DNA-RuvA(4)-RuvB(12)-RuvC(2) complex forms which resolves the HJ.</text>
</comment>
<keyword evidence="11" id="KW-0347">Helicase</keyword>
<dbReference type="Proteomes" id="UP000176376">
    <property type="component" value="Unassembled WGS sequence"/>
</dbReference>
<protein>
    <recommendedName>
        <fullName evidence="9">Holliday junction branch migration complex subunit RuvB</fullName>
        <ecNumber evidence="9">3.6.4.-</ecNumber>
    </recommendedName>
</protein>
<dbReference type="Pfam" id="PF17864">
    <property type="entry name" value="AAA_lid_4"/>
    <property type="match status" value="1"/>
</dbReference>
<dbReference type="GO" id="GO:0009378">
    <property type="term" value="F:four-way junction helicase activity"/>
    <property type="evidence" value="ECO:0007669"/>
    <property type="project" value="InterPro"/>
</dbReference>
<evidence type="ECO:0000256" key="6">
    <source>
        <dbReference type="ARBA" id="ARBA00023125"/>
    </source>
</evidence>
<reference evidence="11 12" key="1">
    <citation type="journal article" date="2016" name="Nat. Commun.">
        <title>Thousands of microbial genomes shed light on interconnected biogeochemical processes in an aquifer system.</title>
        <authorList>
            <person name="Anantharaman K."/>
            <person name="Brown C.T."/>
            <person name="Hug L.A."/>
            <person name="Sharon I."/>
            <person name="Castelle C.J."/>
            <person name="Probst A.J."/>
            <person name="Thomas B.C."/>
            <person name="Singh A."/>
            <person name="Wilkins M.J."/>
            <person name="Karaoz U."/>
            <person name="Brodie E.L."/>
            <person name="Williams K.H."/>
            <person name="Hubbard S.S."/>
            <person name="Banfield J.F."/>
        </authorList>
    </citation>
    <scope>NUCLEOTIDE SEQUENCE [LARGE SCALE GENOMIC DNA]</scope>
</reference>
<evidence type="ECO:0000256" key="8">
    <source>
        <dbReference type="ARBA" id="ARBA00023204"/>
    </source>
</evidence>
<comment type="domain">
    <text evidence="9">Has 3 domains, the large (RuvB-L) and small ATPase (RuvB-S) domains and the C-terminal head (RuvB-H) domain. The head domain binds DNA, while the ATPase domains jointly bind ATP, ADP or are empty depending on the state of the subunit in the translocation cycle. During a single DNA translocation step the structure of each domain remains the same, but their relative positions change.</text>
</comment>
<dbReference type="InterPro" id="IPR027417">
    <property type="entry name" value="P-loop_NTPase"/>
</dbReference>
<keyword evidence="3 9" id="KW-0227">DNA damage</keyword>
<gene>
    <name evidence="9" type="primary">ruvB</name>
    <name evidence="11" type="ORF">A3J15_01390</name>
</gene>
<dbReference type="GO" id="GO:0000400">
    <property type="term" value="F:four-way junction DNA binding"/>
    <property type="evidence" value="ECO:0007669"/>
    <property type="project" value="UniProtKB-UniRule"/>
</dbReference>
<evidence type="ECO:0000256" key="7">
    <source>
        <dbReference type="ARBA" id="ARBA00023172"/>
    </source>
</evidence>
<dbReference type="CDD" id="cd00009">
    <property type="entry name" value="AAA"/>
    <property type="match status" value="1"/>
</dbReference>
<evidence type="ECO:0000313" key="11">
    <source>
        <dbReference type="EMBL" id="OGK57372.1"/>
    </source>
</evidence>
<dbReference type="NCBIfam" id="NF000868">
    <property type="entry name" value="PRK00080.1"/>
    <property type="match status" value="1"/>
</dbReference>
<dbReference type="AlphaFoldDB" id="A0A1F7JP50"/>
<dbReference type="Gene3D" id="1.10.10.10">
    <property type="entry name" value="Winged helix-like DNA-binding domain superfamily/Winged helix DNA-binding domain"/>
    <property type="match status" value="1"/>
</dbReference>
<comment type="caution">
    <text evidence="9">Lacks conserved residue(s) required for the propagation of feature annotation.</text>
</comment>
<dbReference type="SMART" id="SM00382">
    <property type="entry name" value="AAA"/>
    <property type="match status" value="1"/>
</dbReference>
<dbReference type="InterPro" id="IPR008824">
    <property type="entry name" value="RuvB-like_N"/>
</dbReference>
<dbReference type="GO" id="GO:0006310">
    <property type="term" value="P:DNA recombination"/>
    <property type="evidence" value="ECO:0007669"/>
    <property type="project" value="UniProtKB-UniRule"/>
</dbReference>
<feature type="domain" description="AAA+ ATPase" evidence="10">
    <location>
        <begin position="49"/>
        <end position="180"/>
    </location>
</feature>
<feature type="binding site" evidence="9">
    <location>
        <position position="64"/>
    </location>
    <ligand>
        <name>Mg(2+)</name>
        <dbReference type="ChEBI" id="CHEBI:18420"/>
    </ligand>
</feature>
<feature type="binding site" evidence="9">
    <location>
        <position position="64"/>
    </location>
    <ligand>
        <name>ATP</name>
        <dbReference type="ChEBI" id="CHEBI:30616"/>
    </ligand>
</feature>
<dbReference type="PANTHER" id="PTHR42848">
    <property type="match status" value="1"/>
</dbReference>
<comment type="subcellular location">
    <subcellularLocation>
        <location evidence="9">Cytoplasm</location>
    </subcellularLocation>
</comment>
<feature type="binding site" evidence="9">
    <location>
        <begin position="126"/>
        <end position="128"/>
    </location>
    <ligand>
        <name>ATP</name>
        <dbReference type="ChEBI" id="CHEBI:30616"/>
    </ligand>
</feature>
<name>A0A1F7JP50_9BACT</name>
<evidence type="ECO:0000256" key="4">
    <source>
        <dbReference type="ARBA" id="ARBA00022801"/>
    </source>
</evidence>
<dbReference type="NCBIfam" id="TIGR00635">
    <property type="entry name" value="ruvB"/>
    <property type="match status" value="1"/>
</dbReference>
<feature type="binding site" evidence="9">
    <location>
        <position position="19"/>
    </location>
    <ligand>
        <name>ATP</name>
        <dbReference type="ChEBI" id="CHEBI:30616"/>
    </ligand>
</feature>
<comment type="caution">
    <text evidence="11">The sequence shown here is derived from an EMBL/GenBank/DDBJ whole genome shotgun (WGS) entry which is preliminary data.</text>
</comment>
<feature type="binding site" evidence="9">
    <location>
        <position position="18"/>
    </location>
    <ligand>
        <name>ATP</name>
        <dbReference type="ChEBI" id="CHEBI:30616"/>
    </ligand>
</feature>
<evidence type="ECO:0000259" key="10">
    <source>
        <dbReference type="SMART" id="SM00382"/>
    </source>
</evidence>
<keyword evidence="5 9" id="KW-0067">ATP-binding</keyword>
<feature type="region of interest" description="Small ATPAse domain (RuvB-S)" evidence="9">
    <location>
        <begin position="180"/>
        <end position="250"/>
    </location>
</feature>
<evidence type="ECO:0000256" key="3">
    <source>
        <dbReference type="ARBA" id="ARBA00022763"/>
    </source>
</evidence>
<keyword evidence="2 9" id="KW-0547">Nucleotide-binding</keyword>
<dbReference type="InterPro" id="IPR036390">
    <property type="entry name" value="WH_DNA-bd_sf"/>
</dbReference>
<dbReference type="InterPro" id="IPR008823">
    <property type="entry name" value="RuvB_wg_C"/>
</dbReference>
<dbReference type="EMBL" id="MGAY01000004">
    <property type="protein sequence ID" value="OGK57372.1"/>
    <property type="molecule type" value="Genomic_DNA"/>
</dbReference>
<keyword evidence="4 9" id="KW-0378">Hydrolase</keyword>
<sequence>MKIVINNTVSETKVISELRPHEFKDYIGQAKVVRAVKLFVQAVIERGTVNEHILLYGPPGIGKTTLANIIARELKGNLKVTSGPALTKTGDLAAILTNLKDNDVLFIDEIHRLPKPVEEALYPVMEDFFLDIIIGKGPSARTVRLPIPKITIVGATTRVALLSAPLRDRFGMVLRLDYYTDDEMIQIIMRSAKILKLPLIKELAGMIAQRSRKTPRVANRIVKRVKDFYQVHKLGSLDRKSLLEVFNIIQIDEMGLNDVDNEYLRILVHKFSGGPAGASTLATALSDDIQTVEEYIEPYLIRTGFIRKTGRGRVATDKAYKHLKVTKTSAELQAQRTLV</sequence>
<comment type="catalytic activity">
    <reaction evidence="9">
        <text>ATP + H2O = ADP + phosphate + H(+)</text>
        <dbReference type="Rhea" id="RHEA:13065"/>
        <dbReference type="ChEBI" id="CHEBI:15377"/>
        <dbReference type="ChEBI" id="CHEBI:15378"/>
        <dbReference type="ChEBI" id="CHEBI:30616"/>
        <dbReference type="ChEBI" id="CHEBI:43474"/>
        <dbReference type="ChEBI" id="CHEBI:456216"/>
    </reaction>
</comment>
<dbReference type="GO" id="GO:0005737">
    <property type="term" value="C:cytoplasm"/>
    <property type="evidence" value="ECO:0007669"/>
    <property type="project" value="UniProtKB-SubCell"/>
</dbReference>
<feature type="binding site" evidence="9">
    <location>
        <position position="63"/>
    </location>
    <ligand>
        <name>ATP</name>
        <dbReference type="ChEBI" id="CHEBI:30616"/>
    </ligand>
</feature>
<dbReference type="Pfam" id="PF05491">
    <property type="entry name" value="WHD_RuvB"/>
    <property type="match status" value="1"/>
</dbReference>
<evidence type="ECO:0000256" key="9">
    <source>
        <dbReference type="HAMAP-Rule" id="MF_00016"/>
    </source>
</evidence>
<dbReference type="SUPFAM" id="SSF46785">
    <property type="entry name" value="Winged helix' DNA-binding domain"/>
    <property type="match status" value="1"/>
</dbReference>
<proteinExistence type="inferred from homology"/>
<dbReference type="SUPFAM" id="SSF52540">
    <property type="entry name" value="P-loop containing nucleoside triphosphate hydrolases"/>
    <property type="match status" value="1"/>
</dbReference>
<feature type="binding site" evidence="9">
    <location>
        <position position="65"/>
    </location>
    <ligand>
        <name>ATP</name>
        <dbReference type="ChEBI" id="CHEBI:30616"/>
    </ligand>
</feature>